<dbReference type="Gene3D" id="3.10.450.50">
    <property type="match status" value="1"/>
</dbReference>
<comment type="caution">
    <text evidence="2">The sequence shown here is derived from an EMBL/GenBank/DDBJ whole genome shotgun (WGS) entry which is preliminary data.</text>
</comment>
<dbReference type="SUPFAM" id="SSF54427">
    <property type="entry name" value="NTF2-like"/>
    <property type="match status" value="1"/>
</dbReference>
<dbReference type="Proteomes" id="UP000757540">
    <property type="component" value="Unassembled WGS sequence"/>
</dbReference>
<protein>
    <submittedName>
        <fullName evidence="2">Ketosteroid isomerase-like protein</fullName>
    </submittedName>
</protein>
<feature type="domain" description="SnoaL-like" evidence="1">
    <location>
        <begin position="8"/>
        <end position="104"/>
    </location>
</feature>
<accession>A0ABX2A7C8</accession>
<gene>
    <name evidence="2" type="ORF">HDG69_003205</name>
</gene>
<dbReference type="InterPro" id="IPR037401">
    <property type="entry name" value="SnoaL-like"/>
</dbReference>
<evidence type="ECO:0000313" key="2">
    <source>
        <dbReference type="EMBL" id="NOV98610.1"/>
    </source>
</evidence>
<sequence>MSSRDVIEQLAEVIDGHRWEDLPGLLHPDFTCRLVHTGETFDRVGWVRLNAEYPGFERFELLDCVAEGDRAVSRAHVTGTSAGERQHFEVASFVTVHDGLVTEMTEVWTDVDQTPPPGSRPE</sequence>
<reference evidence="2 3" key="1">
    <citation type="submission" date="2020-05" db="EMBL/GenBank/DDBJ databases">
        <title>Genomic Encyclopedia of Type Strains, Phase III (KMG-III): the genomes of soil and plant-associated and newly described type strains.</title>
        <authorList>
            <person name="Whitman W."/>
        </authorList>
    </citation>
    <scope>NUCLEOTIDE SEQUENCE [LARGE SCALE GENOMIC DNA]</scope>
    <source>
        <strain evidence="2 3">KCTC 19046</strain>
    </source>
</reference>
<name>A0ABX2A7C8_9MICO</name>
<keyword evidence="3" id="KW-1185">Reference proteome</keyword>
<dbReference type="InterPro" id="IPR032710">
    <property type="entry name" value="NTF2-like_dom_sf"/>
</dbReference>
<dbReference type="Pfam" id="PF12680">
    <property type="entry name" value="SnoaL_2"/>
    <property type="match status" value="1"/>
</dbReference>
<dbReference type="RefSeq" id="WP_171784818.1">
    <property type="nucleotide sequence ID" value="NZ_BAAAML010000003.1"/>
</dbReference>
<proteinExistence type="predicted"/>
<evidence type="ECO:0000259" key="1">
    <source>
        <dbReference type="Pfam" id="PF12680"/>
    </source>
</evidence>
<dbReference type="EMBL" id="JABEZU010000004">
    <property type="protein sequence ID" value="NOV98610.1"/>
    <property type="molecule type" value="Genomic_DNA"/>
</dbReference>
<evidence type="ECO:0000313" key="3">
    <source>
        <dbReference type="Proteomes" id="UP000757540"/>
    </source>
</evidence>
<organism evidence="2 3">
    <name type="scientific">Isoptericola halotolerans</name>
    <dbReference type="NCBI Taxonomy" id="300560"/>
    <lineage>
        <taxon>Bacteria</taxon>
        <taxon>Bacillati</taxon>
        <taxon>Actinomycetota</taxon>
        <taxon>Actinomycetes</taxon>
        <taxon>Micrococcales</taxon>
        <taxon>Promicromonosporaceae</taxon>
        <taxon>Isoptericola</taxon>
    </lineage>
</organism>